<feature type="transmembrane region" description="Helical" evidence="1">
    <location>
        <begin position="158"/>
        <end position="179"/>
    </location>
</feature>
<evidence type="ECO:0000256" key="1">
    <source>
        <dbReference type="SAM" id="Phobius"/>
    </source>
</evidence>
<evidence type="ECO:0000313" key="3">
    <source>
        <dbReference type="Proteomes" id="UP000253529"/>
    </source>
</evidence>
<sequence length="180" mass="19115">MQGLVDFASQIGEVFAVLLPTFAYLAALGCFLFAAWGFWMQAQPHNPFRGQPWIPFVSLLLTGAFASFDKILSMALASGGSSLSASITSLSSYSPPSVSATSSLMGSTPSATLVNVVTLFQGFFQSFGAMCAFFALLSWRAVINGHANRSQMGCVVQFVFGIMLINILAITNALIAMFVA</sequence>
<dbReference type="OrthoDB" id="7258424at2"/>
<feature type="transmembrane region" description="Helical" evidence="1">
    <location>
        <begin position="51"/>
        <end position="68"/>
    </location>
</feature>
<dbReference type="AlphaFoldDB" id="A0A366ES83"/>
<dbReference type="RefSeq" id="WP_113891895.1">
    <property type="nucleotide sequence ID" value="NZ_QNRK01000035.1"/>
</dbReference>
<feature type="transmembrane region" description="Helical" evidence="1">
    <location>
        <begin position="12"/>
        <end position="39"/>
    </location>
</feature>
<gene>
    <name evidence="2" type="ORF">DFR50_13538</name>
</gene>
<feature type="transmembrane region" description="Helical" evidence="1">
    <location>
        <begin position="113"/>
        <end position="137"/>
    </location>
</feature>
<name>A0A366ES83_9HYPH</name>
<keyword evidence="1" id="KW-0812">Transmembrane</keyword>
<dbReference type="EMBL" id="QNRK01000035">
    <property type="protein sequence ID" value="RBP05248.1"/>
    <property type="molecule type" value="Genomic_DNA"/>
</dbReference>
<keyword evidence="3" id="KW-1185">Reference proteome</keyword>
<evidence type="ECO:0000313" key="2">
    <source>
        <dbReference type="EMBL" id="RBP05248.1"/>
    </source>
</evidence>
<proteinExistence type="predicted"/>
<comment type="caution">
    <text evidence="2">The sequence shown here is derived from an EMBL/GenBank/DDBJ whole genome shotgun (WGS) entry which is preliminary data.</text>
</comment>
<dbReference type="Proteomes" id="UP000253529">
    <property type="component" value="Unassembled WGS sequence"/>
</dbReference>
<organism evidence="2 3">
    <name type="scientific">Roseiarcus fermentans</name>
    <dbReference type="NCBI Taxonomy" id="1473586"/>
    <lineage>
        <taxon>Bacteria</taxon>
        <taxon>Pseudomonadati</taxon>
        <taxon>Pseudomonadota</taxon>
        <taxon>Alphaproteobacteria</taxon>
        <taxon>Hyphomicrobiales</taxon>
        <taxon>Roseiarcaceae</taxon>
        <taxon>Roseiarcus</taxon>
    </lineage>
</organism>
<reference evidence="2 3" key="1">
    <citation type="submission" date="2018-06" db="EMBL/GenBank/DDBJ databases">
        <title>Genomic Encyclopedia of Type Strains, Phase IV (KMG-IV): sequencing the most valuable type-strain genomes for metagenomic binning, comparative biology and taxonomic classification.</title>
        <authorList>
            <person name="Goeker M."/>
        </authorList>
    </citation>
    <scope>NUCLEOTIDE SEQUENCE [LARGE SCALE GENOMIC DNA]</scope>
    <source>
        <strain evidence="2 3">DSM 24875</strain>
    </source>
</reference>
<keyword evidence="1" id="KW-1133">Transmembrane helix</keyword>
<accession>A0A366ES83</accession>
<keyword evidence="1" id="KW-0472">Membrane</keyword>
<protein>
    <submittedName>
        <fullName evidence="2">Uncharacterized protein</fullName>
    </submittedName>
</protein>